<keyword evidence="2" id="KW-1185">Reference proteome</keyword>
<accession>A0A9P0FLS3</accession>
<name>A0A9P0FLS3_BRAAE</name>
<dbReference type="PANTHER" id="PTHR33053:SF24">
    <property type="entry name" value="TRANSPOSASE DOMAIN-CONTAINING PROTEIN"/>
    <property type="match status" value="1"/>
</dbReference>
<dbReference type="EMBL" id="OV121138">
    <property type="protein sequence ID" value="CAH0560560.1"/>
    <property type="molecule type" value="Genomic_DNA"/>
</dbReference>
<proteinExistence type="predicted"/>
<organism evidence="1 2">
    <name type="scientific">Brassicogethes aeneus</name>
    <name type="common">Rape pollen beetle</name>
    <name type="synonym">Meligethes aeneus</name>
    <dbReference type="NCBI Taxonomy" id="1431903"/>
    <lineage>
        <taxon>Eukaryota</taxon>
        <taxon>Metazoa</taxon>
        <taxon>Ecdysozoa</taxon>
        <taxon>Arthropoda</taxon>
        <taxon>Hexapoda</taxon>
        <taxon>Insecta</taxon>
        <taxon>Pterygota</taxon>
        <taxon>Neoptera</taxon>
        <taxon>Endopterygota</taxon>
        <taxon>Coleoptera</taxon>
        <taxon>Polyphaga</taxon>
        <taxon>Cucujiformia</taxon>
        <taxon>Nitidulidae</taxon>
        <taxon>Meligethinae</taxon>
        <taxon>Brassicogethes</taxon>
    </lineage>
</organism>
<evidence type="ECO:0000313" key="2">
    <source>
        <dbReference type="Proteomes" id="UP001154078"/>
    </source>
</evidence>
<reference evidence="1" key="1">
    <citation type="submission" date="2021-12" db="EMBL/GenBank/DDBJ databases">
        <authorList>
            <person name="King R."/>
        </authorList>
    </citation>
    <scope>NUCLEOTIDE SEQUENCE</scope>
</reference>
<dbReference type="AlphaFoldDB" id="A0A9P0FLS3"/>
<sequence length="975" mass="110955">MFVGIEFENDEGVAVVCNRWLTPRKKHVQWPPYKQQHKYNLALQKQEKTGANWKTCAVKRLFFETDDLIKAQSKIKRAQFTSDFQSDTQLENDDNCFKTKNKRIRTLPSRYDDYQEVSSDDEAISKFQRPPIIQISPSCSKSGFKPSQINDFVPLPSTSAISESENTDRSVCNPPLNITFEQEPRLDGIQAEAFQGKLIRCLSKIIDQNKEILSILRSNSNNSGNNKPDLPVPIPLKTLEELEELERHLAEKTNQQSLCYYLASLDRTNVSSATSSALRCCLSYGLGKDISFLGTRNNKKAFNNYILKKVIVDAVKIAVPQATARNIEDQIKNWLKRSPKNYFAAQEKLNRENENSDKTSNVSNLLVPSRSAVQLSNAKSNNVETHFIDDTVDDTVETDTRDDSFKIKEFLASLETNEIVYNLDVIGNLVCGSEHVAENNASPTSNTSKNNVTLCDKLRHWTITSKPTHNSITKLLHILSPLHPDLPLDSRTLLGTPTKIKVEILDTGKYCHLGFITVLEHFLINNPTFSSNILEICFNIDGLPLFKSCNGQIWPILGQVKNCPTHPFPIGIFYGNSKPKPLELFLNDFVLEVQNAILEGFNYNKKQYFVKIFGFVCDAPARAFLKRVKNHGGYAACEKCTVYGDFNNGRVIYDSTSAPKRTDETFAKQVDEDHHLGISPLVHLPFGMVSQFPLDYMHNVCLGVVKKLLNHWIAGPLNVRLSKELPRWKATELRTFLLYVGPIILKKYIDLAIYEHFMLLHCAINILISETALVKLGVDFAETLLNTFVNHSSFYAFPYENFLNKIKNLVKSTNHPLTEIHNRLIESYNVLSTEERNSDKWDLKFPHNLGPLINSIHVCRQYKKVILRNFTLSTHSYSVANCYCLIGKSTSQYIVQIQNIVYLNSNSVIIIGKKFNFQTFFYTYPIKSSELNIYLISDLSTNLNNWPLQEVIAKCIVFPLNDAESVSFTHYLNNE</sequence>
<protein>
    <recommendedName>
        <fullName evidence="3">DUF4806 domain-containing protein</fullName>
    </recommendedName>
</protein>
<dbReference type="OrthoDB" id="10053513at2759"/>
<dbReference type="Proteomes" id="UP001154078">
    <property type="component" value="Chromosome 7"/>
</dbReference>
<evidence type="ECO:0008006" key="3">
    <source>
        <dbReference type="Google" id="ProtNLM"/>
    </source>
</evidence>
<evidence type="ECO:0000313" key="1">
    <source>
        <dbReference type="EMBL" id="CAH0560560.1"/>
    </source>
</evidence>
<gene>
    <name evidence="1" type="ORF">MELIAE_LOCUS10295</name>
</gene>
<dbReference type="PANTHER" id="PTHR33053">
    <property type="entry name" value="PROTEIN, PUTATIVE-RELATED"/>
    <property type="match status" value="1"/>
</dbReference>